<feature type="compositionally biased region" description="Polar residues" evidence="1">
    <location>
        <begin position="199"/>
        <end position="221"/>
    </location>
</feature>
<dbReference type="PANTHER" id="PTHR40781">
    <property type="match status" value="1"/>
</dbReference>
<protein>
    <recommendedName>
        <fullName evidence="2">DUF7587 domain-containing protein</fullName>
    </recommendedName>
</protein>
<proteinExistence type="predicted"/>
<comment type="caution">
    <text evidence="3">The sequence shown here is derived from an EMBL/GenBank/DDBJ whole genome shotgun (WGS) entry which is preliminary data.</text>
</comment>
<evidence type="ECO:0000313" key="3">
    <source>
        <dbReference type="EMBL" id="OQD97012.1"/>
    </source>
</evidence>
<organism evidence="3 4">
    <name type="scientific">Penicillium solitum</name>
    <dbReference type="NCBI Taxonomy" id="60172"/>
    <lineage>
        <taxon>Eukaryota</taxon>
        <taxon>Fungi</taxon>
        <taxon>Dikarya</taxon>
        <taxon>Ascomycota</taxon>
        <taxon>Pezizomycotina</taxon>
        <taxon>Eurotiomycetes</taxon>
        <taxon>Eurotiomycetidae</taxon>
        <taxon>Eurotiales</taxon>
        <taxon>Aspergillaceae</taxon>
        <taxon>Penicillium</taxon>
    </lineage>
</organism>
<dbReference type="STRING" id="60172.A0A1V6R707"/>
<sequence>MSSYCIHHPSIKEFAVLLPSTTSTNHLRPRRLISLNLAKMDEHCVPRTQIPERLYRVQHDKSFTKDMETGLVSSDMKTFTEDTSEFANAVESHINGIKEEDGSIFISAFASKAQAEDWMCRKWRSYGEGAQILEIETSRLGHGYVYRAGEVAHTLEVDVSETTYEDLHNEYLILHIVPARAIIARRARMVTHGVENKDSAGSNSSNATMTARQSSVSTVRSPVQPGIRVGAGLPKSVSRLKGESEYFYSPPGSTC</sequence>
<evidence type="ECO:0000256" key="1">
    <source>
        <dbReference type="SAM" id="MobiDB-lite"/>
    </source>
</evidence>
<feature type="domain" description="DUF7587" evidence="2">
    <location>
        <begin position="49"/>
        <end position="185"/>
    </location>
</feature>
<gene>
    <name evidence="3" type="ORF">PENSOL_c013G01925</name>
</gene>
<dbReference type="Pfam" id="PF24494">
    <property type="entry name" value="DUF7587"/>
    <property type="match status" value="1"/>
</dbReference>
<dbReference type="AlphaFoldDB" id="A0A1V6R707"/>
<evidence type="ECO:0000259" key="2">
    <source>
        <dbReference type="Pfam" id="PF24494"/>
    </source>
</evidence>
<dbReference type="PANTHER" id="PTHR40781:SF1">
    <property type="match status" value="1"/>
</dbReference>
<dbReference type="InterPro" id="IPR056009">
    <property type="entry name" value="DUF7587"/>
</dbReference>
<feature type="region of interest" description="Disordered" evidence="1">
    <location>
        <begin position="194"/>
        <end position="221"/>
    </location>
</feature>
<dbReference type="Proteomes" id="UP000191612">
    <property type="component" value="Unassembled WGS sequence"/>
</dbReference>
<dbReference type="EMBL" id="MDYO01000013">
    <property type="protein sequence ID" value="OQD97012.1"/>
    <property type="molecule type" value="Genomic_DNA"/>
</dbReference>
<name>A0A1V6R707_9EURO</name>
<reference evidence="4" key="1">
    <citation type="journal article" date="2017" name="Nat. Microbiol.">
        <title>Global analysis of biosynthetic gene clusters reveals vast potential of secondary metabolite production in Penicillium species.</title>
        <authorList>
            <person name="Nielsen J.C."/>
            <person name="Grijseels S."/>
            <person name="Prigent S."/>
            <person name="Ji B."/>
            <person name="Dainat J."/>
            <person name="Nielsen K.F."/>
            <person name="Frisvad J.C."/>
            <person name="Workman M."/>
            <person name="Nielsen J."/>
        </authorList>
    </citation>
    <scope>NUCLEOTIDE SEQUENCE [LARGE SCALE GENOMIC DNA]</scope>
    <source>
        <strain evidence="4">IBT 29525</strain>
    </source>
</reference>
<evidence type="ECO:0000313" key="4">
    <source>
        <dbReference type="Proteomes" id="UP000191612"/>
    </source>
</evidence>
<accession>A0A1V6R707</accession>
<keyword evidence="4" id="KW-1185">Reference proteome</keyword>